<name>A0A0F9I376_9ZZZZ</name>
<protein>
    <submittedName>
        <fullName evidence="1">Uncharacterized protein</fullName>
    </submittedName>
</protein>
<sequence length="72" mass="8278">SKIKRIIIEYEERPGEEPLYRYGFEYENLAGYTEVRGLLRACEQDARKHRNLGLDLTVPLPGTEPVSTPEEA</sequence>
<accession>A0A0F9I376</accession>
<organism evidence="1">
    <name type="scientific">marine sediment metagenome</name>
    <dbReference type="NCBI Taxonomy" id="412755"/>
    <lineage>
        <taxon>unclassified sequences</taxon>
        <taxon>metagenomes</taxon>
        <taxon>ecological metagenomes</taxon>
    </lineage>
</organism>
<feature type="non-terminal residue" evidence="1">
    <location>
        <position position="1"/>
    </location>
</feature>
<dbReference type="EMBL" id="LAZR01015225">
    <property type="protein sequence ID" value="KKM14109.1"/>
    <property type="molecule type" value="Genomic_DNA"/>
</dbReference>
<proteinExistence type="predicted"/>
<dbReference type="AlphaFoldDB" id="A0A0F9I376"/>
<reference evidence="1" key="1">
    <citation type="journal article" date="2015" name="Nature">
        <title>Complex archaea that bridge the gap between prokaryotes and eukaryotes.</title>
        <authorList>
            <person name="Spang A."/>
            <person name="Saw J.H."/>
            <person name="Jorgensen S.L."/>
            <person name="Zaremba-Niedzwiedzka K."/>
            <person name="Martijn J."/>
            <person name="Lind A.E."/>
            <person name="van Eijk R."/>
            <person name="Schleper C."/>
            <person name="Guy L."/>
            <person name="Ettema T.J."/>
        </authorList>
    </citation>
    <scope>NUCLEOTIDE SEQUENCE</scope>
</reference>
<comment type="caution">
    <text evidence="1">The sequence shown here is derived from an EMBL/GenBank/DDBJ whole genome shotgun (WGS) entry which is preliminary data.</text>
</comment>
<evidence type="ECO:0000313" key="1">
    <source>
        <dbReference type="EMBL" id="KKM14109.1"/>
    </source>
</evidence>
<gene>
    <name evidence="1" type="ORF">LCGC14_1709420</name>
</gene>